<evidence type="ECO:0000256" key="2">
    <source>
        <dbReference type="ARBA" id="ARBA00022729"/>
    </source>
</evidence>
<evidence type="ECO:0000256" key="3">
    <source>
        <dbReference type="ARBA" id="ARBA00023136"/>
    </source>
</evidence>
<dbReference type="RefSeq" id="WP_198442835.1">
    <property type="nucleotide sequence ID" value="NZ_CBCSHE010000013.1"/>
</dbReference>
<accession>A0A7T3RDX1</accession>
<dbReference type="Pfam" id="PF03180">
    <property type="entry name" value="Lipoprotein_9"/>
    <property type="match status" value="1"/>
</dbReference>
<keyword evidence="2 7" id="KW-0732">Signal</keyword>
<comment type="subcellular location">
    <subcellularLocation>
        <location evidence="1">Membrane</location>
        <topology evidence="1">Lipid-anchor</topology>
    </subcellularLocation>
</comment>
<proteinExistence type="inferred from homology"/>
<evidence type="ECO:0000313" key="9">
    <source>
        <dbReference type="Proteomes" id="UP000595224"/>
    </source>
</evidence>
<evidence type="ECO:0000256" key="1">
    <source>
        <dbReference type="ARBA" id="ARBA00004635"/>
    </source>
</evidence>
<feature type="signal peptide" evidence="7">
    <location>
        <begin position="1"/>
        <end position="23"/>
    </location>
</feature>
<dbReference type="GO" id="GO:0016020">
    <property type="term" value="C:membrane"/>
    <property type="evidence" value="ECO:0007669"/>
    <property type="project" value="UniProtKB-SubCell"/>
</dbReference>
<evidence type="ECO:0000256" key="5">
    <source>
        <dbReference type="ARBA" id="ARBA00023288"/>
    </source>
</evidence>
<dbReference type="AlphaFoldDB" id="A0A7T3RDX1"/>
<dbReference type="PANTHER" id="PTHR30429:SF1">
    <property type="entry name" value="D-METHIONINE-BINDING LIPOPROTEIN METQ-RELATED"/>
    <property type="match status" value="1"/>
</dbReference>
<name>A0A7T3RDX1_9SPIR</name>
<protein>
    <recommendedName>
        <fullName evidence="6">Lipoprotein</fullName>
    </recommendedName>
</protein>
<dbReference type="InterPro" id="IPR004872">
    <property type="entry name" value="Lipoprotein_NlpA"/>
</dbReference>
<evidence type="ECO:0000256" key="6">
    <source>
        <dbReference type="PIRNR" id="PIRNR002854"/>
    </source>
</evidence>
<evidence type="ECO:0000313" key="8">
    <source>
        <dbReference type="EMBL" id="QQA01248.1"/>
    </source>
</evidence>
<keyword evidence="3" id="KW-0472">Membrane</keyword>
<sequence>MKKSIKTIIAFAAVAAAFTSTWAAPKNKKTKLQTVTLGVTGTVYEDLWAPAIKTLKTQGINLKLVQFSDYVTPNNALANKEIDLNGFQHRIFFEGELKKGYKLTNIGNTFLSPMNLYSNKLKSVDQLKKGDIVAIPNDVSNGGRALKVLADAGIITLKAGAGFNPSVDDIVSNNKGVVIKELAANTIPSVLPDVAAAVVNGNYAIDFGIDPETAIFKDSTINESQYWNLIAARTEDLSDPAKVEVFKKIVKAYQSAGTLEVYNKTYNGYYLATGWDEDRFELIKK</sequence>
<dbReference type="PIRSF" id="PIRSF002854">
    <property type="entry name" value="MetQ"/>
    <property type="match status" value="1"/>
</dbReference>
<keyword evidence="9" id="KW-1185">Reference proteome</keyword>
<dbReference type="SUPFAM" id="SSF53850">
    <property type="entry name" value="Periplasmic binding protein-like II"/>
    <property type="match status" value="1"/>
</dbReference>
<evidence type="ECO:0000256" key="4">
    <source>
        <dbReference type="ARBA" id="ARBA00023139"/>
    </source>
</evidence>
<keyword evidence="5 6" id="KW-0449">Lipoprotein</keyword>
<organism evidence="8 9">
    <name type="scientific">Treponema peruense</name>
    <dbReference type="NCBI Taxonomy" id="2787628"/>
    <lineage>
        <taxon>Bacteria</taxon>
        <taxon>Pseudomonadati</taxon>
        <taxon>Spirochaetota</taxon>
        <taxon>Spirochaetia</taxon>
        <taxon>Spirochaetales</taxon>
        <taxon>Treponemataceae</taxon>
        <taxon>Treponema</taxon>
    </lineage>
</organism>
<keyword evidence="4" id="KW-0564">Palmitate</keyword>
<gene>
    <name evidence="8" type="ORF">IWA51_01085</name>
</gene>
<evidence type="ECO:0000256" key="7">
    <source>
        <dbReference type="SAM" id="SignalP"/>
    </source>
</evidence>
<comment type="similarity">
    <text evidence="6">Belongs to the nlpA lipoprotein family.</text>
</comment>
<dbReference type="PANTHER" id="PTHR30429">
    <property type="entry name" value="D-METHIONINE-BINDING LIPOPROTEIN METQ"/>
    <property type="match status" value="1"/>
</dbReference>
<feature type="chain" id="PRO_5032655539" description="Lipoprotein" evidence="7">
    <location>
        <begin position="24"/>
        <end position="285"/>
    </location>
</feature>
<dbReference type="Proteomes" id="UP000595224">
    <property type="component" value="Chromosome"/>
</dbReference>
<dbReference type="EMBL" id="CP064936">
    <property type="protein sequence ID" value="QQA01248.1"/>
    <property type="molecule type" value="Genomic_DNA"/>
</dbReference>
<reference evidence="8 9" key="1">
    <citation type="submission" date="2020-11" db="EMBL/GenBank/DDBJ databases">
        <title>Treponema Peruensis nv. sp., first commensal Treponema isolated from human feces.</title>
        <authorList>
            <person name="Belkhou C."/>
            <person name="Raes J."/>
        </authorList>
    </citation>
    <scope>NUCLEOTIDE SEQUENCE [LARGE SCALE GENOMIC DNA]</scope>
    <source>
        <strain evidence="8 9">RCC2812</strain>
    </source>
</reference>
<dbReference type="KEGG" id="tper:IWA51_01085"/>
<dbReference type="Gene3D" id="3.40.190.10">
    <property type="entry name" value="Periplasmic binding protein-like II"/>
    <property type="match status" value="2"/>
</dbReference>